<accession>A0A1P8AG99</accession>
<feature type="transmembrane region" description="Helical" evidence="1">
    <location>
        <begin position="111"/>
        <end position="131"/>
    </location>
</feature>
<feature type="transmembrane region" description="Helical" evidence="1">
    <location>
        <begin position="72"/>
        <end position="91"/>
    </location>
</feature>
<evidence type="ECO:0000256" key="1">
    <source>
        <dbReference type="SAM" id="Phobius"/>
    </source>
</evidence>
<keyword evidence="2" id="KW-0496">Mitochondrion</keyword>
<sequence length="142" mass="16618">MKLIFMMTSLFMCSSHPIMLIMIMITTTLMMNMYMYMYMKHLWFIFMITLLILGGLLVIFLYITSLTPNKKFSLKSIFFISIPMSMIFNFPNMSFPNTFKISLLFSPLPSMMLMFILIYLMLTLLSITTLIKSSMAPLKSMN</sequence>
<keyword evidence="1" id="KW-0812">Transmembrane</keyword>
<evidence type="ECO:0000313" key="2">
    <source>
        <dbReference type="EMBL" id="AMX74143.1"/>
    </source>
</evidence>
<geneLocation type="mitochondrion" evidence="2"/>
<keyword evidence="1" id="KW-1133">Transmembrane helix</keyword>
<gene>
    <name evidence="2" type="primary">ND6</name>
</gene>
<name>A0A1P8AG99_CARC1</name>
<proteinExistence type="predicted"/>
<protein>
    <submittedName>
        <fullName evidence="2">NADH dehydrogenase subunit 6</fullName>
    </submittedName>
</protein>
<organism evidence="2">
    <name type="scientific">Carios capensis</name>
    <name type="common">Seabird soft tick</name>
    <name type="synonym">Ornithodoros capensis</name>
    <dbReference type="NCBI Taxonomy" id="176285"/>
    <lineage>
        <taxon>Eukaryota</taxon>
        <taxon>Metazoa</taxon>
        <taxon>Ecdysozoa</taxon>
        <taxon>Arthropoda</taxon>
        <taxon>Chelicerata</taxon>
        <taxon>Arachnida</taxon>
        <taxon>Acari</taxon>
        <taxon>Parasitiformes</taxon>
        <taxon>Ixodida</taxon>
        <taxon>Ixodoidea</taxon>
        <taxon>Argasidae</taxon>
        <taxon>Ornithodorinae</taxon>
        <taxon>Alectorobius</taxon>
    </lineage>
</organism>
<feature type="transmembrane region" description="Helical" evidence="1">
    <location>
        <begin position="43"/>
        <end position="63"/>
    </location>
</feature>
<dbReference type="AlphaFoldDB" id="A0A1P8AG99"/>
<reference evidence="2" key="1">
    <citation type="journal article" date="2019" name="Ticks Tick Borne Dis.">
        <title>Argasid and ixodid systematics: Implications for soft tick evolution and systematics, with a new argasid species list.</title>
        <authorList>
            <person name="Mans B.J."/>
            <person name="Featherston J."/>
            <person name="Kvas M."/>
            <person name="Pillay K.A."/>
            <person name="de Klerk D.G."/>
            <person name="Pienaar R."/>
            <person name="de Castro M.H."/>
            <person name="Schwan T.G."/>
            <person name="Lopez J.E."/>
            <person name="Teel P."/>
            <person name="Perez de Leon A.A."/>
            <person name="Sonenshine D.E."/>
            <person name="Egekwu N.I."/>
            <person name="Bakkes D.K."/>
            <person name="Heyne H."/>
            <person name="Kanduma E.G."/>
            <person name="Nyangiwe N."/>
            <person name="Bouattour A."/>
            <person name="Latif A.A."/>
        </authorList>
    </citation>
    <scope>NUCLEOTIDE SEQUENCE</scope>
</reference>
<keyword evidence="1" id="KW-0472">Membrane</keyword>
<dbReference type="EMBL" id="KR907245">
    <property type="protein sequence ID" value="AMX74143.1"/>
    <property type="molecule type" value="Genomic_DNA"/>
</dbReference>